<comment type="subcellular location">
    <subcellularLocation>
        <location evidence="3">Cytoplasm</location>
    </subcellularLocation>
    <subcellularLocation>
        <location evidence="2">Nucleus</location>
    </subcellularLocation>
</comment>
<evidence type="ECO:0000256" key="12">
    <source>
        <dbReference type="ARBA" id="ARBA00022884"/>
    </source>
</evidence>
<dbReference type="FunFam" id="2.60.120.620:FF:000034">
    <property type="entry name" value="2-oxoglutarate and iron-dependent oxygenase domain-containing 1"/>
    <property type="match status" value="1"/>
</dbReference>
<evidence type="ECO:0000256" key="5">
    <source>
        <dbReference type="ARBA" id="ARBA00009710"/>
    </source>
</evidence>
<dbReference type="Pfam" id="PF00531">
    <property type="entry name" value="Death"/>
    <property type="match status" value="1"/>
</dbReference>
<proteinExistence type="inferred from homology"/>
<evidence type="ECO:0000256" key="6">
    <source>
        <dbReference type="ARBA" id="ARBA00011245"/>
    </source>
</evidence>
<evidence type="ECO:0000256" key="16">
    <source>
        <dbReference type="ARBA" id="ARBA00023004"/>
    </source>
</evidence>
<evidence type="ECO:0000259" key="24">
    <source>
        <dbReference type="PROSITE" id="PS51462"/>
    </source>
</evidence>
<dbReference type="InterPro" id="IPR031943">
    <property type="entry name" value="CARMIL_C"/>
</dbReference>
<feature type="region of interest" description="Disordered" evidence="22">
    <location>
        <begin position="47"/>
        <end position="68"/>
    </location>
</feature>
<dbReference type="InterPro" id="IPR000488">
    <property type="entry name" value="Death_dom"/>
</dbReference>
<feature type="compositionally biased region" description="Basic and acidic residues" evidence="22">
    <location>
        <begin position="716"/>
        <end position="755"/>
    </location>
</feature>
<evidence type="ECO:0000256" key="11">
    <source>
        <dbReference type="ARBA" id="ARBA00022723"/>
    </source>
</evidence>
<dbReference type="Pfam" id="PF16000">
    <property type="entry name" value="CARMIL_C"/>
    <property type="match status" value="1"/>
</dbReference>
<keyword evidence="17" id="KW-0539">Nucleus</keyword>
<evidence type="ECO:0000256" key="3">
    <source>
        <dbReference type="ARBA" id="ARBA00004496"/>
    </source>
</evidence>
<evidence type="ECO:0000313" key="27">
    <source>
        <dbReference type="Proteomes" id="UP001228049"/>
    </source>
</evidence>
<keyword evidence="9" id="KW-0963">Cytoplasm</keyword>
<evidence type="ECO:0000256" key="15">
    <source>
        <dbReference type="ARBA" id="ARBA00023002"/>
    </source>
</evidence>
<feature type="compositionally biased region" description="Low complexity" evidence="22">
    <location>
        <begin position="382"/>
        <end position="404"/>
    </location>
</feature>
<comment type="catalytic activity">
    <reaction evidence="20">
        <text>[ribosomal protein uS12]-L-proline + 2-oxoglutarate + O2 = [ribosomal protein uS12]-(3S)-3-hydroxy-L-proline + succinate + CO2</text>
        <dbReference type="Rhea" id="RHEA:54156"/>
        <dbReference type="Rhea" id="RHEA-COMP:13816"/>
        <dbReference type="Rhea" id="RHEA-COMP:13818"/>
        <dbReference type="ChEBI" id="CHEBI:15379"/>
        <dbReference type="ChEBI" id="CHEBI:16526"/>
        <dbReference type="ChEBI" id="CHEBI:16810"/>
        <dbReference type="ChEBI" id="CHEBI:30031"/>
        <dbReference type="ChEBI" id="CHEBI:50342"/>
        <dbReference type="ChEBI" id="CHEBI:85428"/>
    </reaction>
</comment>
<feature type="compositionally biased region" description="Basic and acidic residues" evidence="22">
    <location>
        <begin position="155"/>
        <end position="165"/>
    </location>
</feature>
<feature type="compositionally biased region" description="Low complexity" evidence="22">
    <location>
        <begin position="640"/>
        <end position="651"/>
    </location>
</feature>
<keyword evidence="16" id="KW-0408">Iron</keyword>
<dbReference type="EMBL" id="JASDAP010000015">
    <property type="protein sequence ID" value="KAK1891229.1"/>
    <property type="molecule type" value="Genomic_DNA"/>
</dbReference>
<dbReference type="InterPro" id="IPR016706">
    <property type="entry name" value="Cleav_polyA_spec_factor_su5"/>
</dbReference>
<evidence type="ECO:0000256" key="17">
    <source>
        <dbReference type="ARBA" id="ARBA00023242"/>
    </source>
</evidence>
<dbReference type="Gene3D" id="1.10.533.10">
    <property type="entry name" value="Death Domain, Fas"/>
    <property type="match status" value="1"/>
</dbReference>
<dbReference type="InterPro" id="IPR006620">
    <property type="entry name" value="Pro_4_hyd_alph"/>
</dbReference>
<feature type="compositionally biased region" description="Low complexity" evidence="22">
    <location>
        <begin position="422"/>
        <end position="475"/>
    </location>
</feature>
<dbReference type="PROSITE" id="PS51462">
    <property type="entry name" value="NUDIX"/>
    <property type="match status" value="1"/>
</dbReference>
<keyword evidence="13" id="KW-0847">Vitamin C</keyword>
<dbReference type="Pfam" id="PF09034">
    <property type="entry name" value="TRADD_N"/>
    <property type="match status" value="1"/>
</dbReference>
<comment type="similarity">
    <text evidence="5">Belongs to the Nudix hydrolase family. CPSF5 subfamily.</text>
</comment>
<comment type="subunit">
    <text evidence="6">Monomer.</text>
</comment>
<evidence type="ECO:0000256" key="13">
    <source>
        <dbReference type="ARBA" id="ARBA00022896"/>
    </source>
</evidence>
<dbReference type="GO" id="GO:0003729">
    <property type="term" value="F:mRNA binding"/>
    <property type="evidence" value="ECO:0007669"/>
    <property type="project" value="InterPro"/>
</dbReference>
<dbReference type="PANTHER" id="PTHR12117">
    <property type="entry name" value="HISTONE ACETYLTRANSFERASE COMPLEX"/>
    <property type="match status" value="1"/>
</dbReference>
<dbReference type="InterPro" id="IPR039558">
    <property type="entry name" value="TPA1/OFD1_N"/>
</dbReference>
<dbReference type="SMART" id="SM00702">
    <property type="entry name" value="P4Hc"/>
    <property type="match status" value="1"/>
</dbReference>
<dbReference type="GO" id="GO:0031418">
    <property type="term" value="F:L-ascorbic acid binding"/>
    <property type="evidence" value="ECO:0007669"/>
    <property type="project" value="UniProtKB-KW"/>
</dbReference>
<feature type="compositionally biased region" description="Low complexity" evidence="22">
    <location>
        <begin position="661"/>
        <end position="671"/>
    </location>
</feature>
<feature type="domain" description="Nudix hydrolase" evidence="24">
    <location>
        <begin position="885"/>
        <end position="1008"/>
    </location>
</feature>
<accession>A0AAD9F722</accession>
<dbReference type="FunFam" id="3.90.79.10:FF:000020">
    <property type="entry name" value="Pre-mRNA cleavage factor Im subunit 2"/>
    <property type="match status" value="1"/>
</dbReference>
<dbReference type="SUPFAM" id="SSF47986">
    <property type="entry name" value="DEATH domain"/>
    <property type="match status" value="1"/>
</dbReference>
<evidence type="ECO:0000256" key="8">
    <source>
        <dbReference type="ARBA" id="ARBA00016364"/>
    </source>
</evidence>
<evidence type="ECO:0000256" key="14">
    <source>
        <dbReference type="ARBA" id="ARBA00022964"/>
    </source>
</evidence>
<dbReference type="Pfam" id="PF13869">
    <property type="entry name" value="NUDIX_2"/>
    <property type="match status" value="1"/>
</dbReference>
<dbReference type="Gene3D" id="3.30.70.680">
    <property type="entry name" value="TRADD, N-terminal domain"/>
    <property type="match status" value="1"/>
</dbReference>
<feature type="domain" description="Death" evidence="23">
    <location>
        <begin position="1680"/>
        <end position="1770"/>
    </location>
</feature>
<feature type="region of interest" description="Disordered" evidence="22">
    <location>
        <begin position="248"/>
        <end position="779"/>
    </location>
</feature>
<dbReference type="PROSITE" id="PS50017">
    <property type="entry name" value="DEATH_DOMAIN"/>
    <property type="match status" value="1"/>
</dbReference>
<feature type="domain" description="Fe2OG dioxygenase" evidence="25">
    <location>
        <begin position="1099"/>
        <end position="1202"/>
    </location>
</feature>
<dbReference type="InterPro" id="IPR051842">
    <property type="entry name" value="uS12_prolyl_hydroxylase"/>
</dbReference>
<feature type="compositionally biased region" description="Low complexity" evidence="22">
    <location>
        <begin position="597"/>
        <end position="617"/>
    </location>
</feature>
<dbReference type="InterPro" id="IPR005123">
    <property type="entry name" value="Oxoglu/Fe-dep_dioxygenase_dom"/>
</dbReference>
<evidence type="ECO:0000313" key="26">
    <source>
        <dbReference type="EMBL" id="KAK1891229.1"/>
    </source>
</evidence>
<dbReference type="GO" id="GO:0005737">
    <property type="term" value="C:cytoplasm"/>
    <property type="evidence" value="ECO:0007669"/>
    <property type="project" value="UniProtKB-SubCell"/>
</dbReference>
<keyword evidence="11" id="KW-0479">Metal-binding</keyword>
<organism evidence="26 27">
    <name type="scientific">Dissostichus eleginoides</name>
    <name type="common">Patagonian toothfish</name>
    <name type="synonym">Dissostichus amissus</name>
    <dbReference type="NCBI Taxonomy" id="100907"/>
    <lineage>
        <taxon>Eukaryota</taxon>
        <taxon>Metazoa</taxon>
        <taxon>Chordata</taxon>
        <taxon>Craniata</taxon>
        <taxon>Vertebrata</taxon>
        <taxon>Euteleostomi</taxon>
        <taxon>Actinopterygii</taxon>
        <taxon>Neopterygii</taxon>
        <taxon>Teleostei</taxon>
        <taxon>Neoteleostei</taxon>
        <taxon>Acanthomorphata</taxon>
        <taxon>Eupercaria</taxon>
        <taxon>Perciformes</taxon>
        <taxon>Notothenioidei</taxon>
        <taxon>Nototheniidae</taxon>
        <taxon>Dissostichus</taxon>
    </lineage>
</organism>
<feature type="compositionally biased region" description="Low complexity" evidence="22">
    <location>
        <begin position="509"/>
        <end position="529"/>
    </location>
</feature>
<reference evidence="26" key="1">
    <citation type="submission" date="2023-04" db="EMBL/GenBank/DDBJ databases">
        <title>Chromosome-level genome of Chaenocephalus aceratus.</title>
        <authorList>
            <person name="Park H."/>
        </authorList>
    </citation>
    <scope>NUCLEOTIDE SEQUENCE</scope>
    <source>
        <strain evidence="26">DE</strain>
        <tissue evidence="26">Muscle</tissue>
    </source>
</reference>
<feature type="compositionally biased region" description="Low complexity" evidence="22">
    <location>
        <begin position="545"/>
        <end position="590"/>
    </location>
</feature>
<evidence type="ECO:0000256" key="4">
    <source>
        <dbReference type="ARBA" id="ARBA00007443"/>
    </source>
</evidence>
<dbReference type="Pfam" id="PF13661">
    <property type="entry name" value="2OG-FeII_Oxy_4"/>
    <property type="match status" value="1"/>
</dbReference>
<sequence length="1773" mass="194772">MCQSSRPGPSHLREHYILLLPELLATVPRQQSSTATACRVSPMELPLGGPALRHYTQSRPRPHRQKLNYRPSRPQETIIESDNEVLELMGRVDEGVEEFFTKRVLPTDSPTKQEEESITVHEEVAPASSVPCPPPTKTLRRKLGDFFTLRKRRGLKSEPSQEGRPKKASIADLIRPLREETTSAPMRGETGPPRRALREGKSQSLILLSGSAAAGTTNARNSSKKQFEGQHSFEQKLHLMLQRIGVSKAQPGETQSPEGEMKKAESEGTIIDSKPEPPPTKPRTMSASSDTRHQIRPSVSAHESAGKPALLPKPVIRPGPPPTTSGRNTPENELAQIQEAETNTPTKESPAAAPALTTTTTPTAPTISNPVPDSNDSTSAEPPADTDTSTDSANPTASATTPTNVTEHDSKTSIPEETTAEPPTSISKTTVTSTTPPAEPPATASVTSTSSESVIPSLSVTSTSTTITRLSITTSETVSAPSNESSVSTTNLSTTPTSPSVDPAAGGDSAISVATTASSPSTSTSAMPSGLSAKTNSVTEASDDSPSVTSCSVTLVSSDTKTTSPPPSDTITTAASPLASITSSSLLISSPDPPPTISTSSTTTTSPTSTDCTNSSSIITHPATSDPADISVPSTSSSETNPTDTPSTATTLYRADTKPTSSSSAAAICSSLMTDSDPPNTNDGSSTLTPDNASDASQHLTSQGQDNDLQTSPEGRSSEEPAEKGTHGELEMVQKSKQTESEECKTVVHNGKEGENENQEPALNSDSEITIHTSRGRSRVQNPHYYTRKRRANGNDTAFGLVELAVEMSVAPPSRSNAGWPRGGAVQFGNKYISGPAKPLSLERTINLYPLTNYTFGTKEPLYEKDSSVAARFLRMREEFEKMGMRRTVEGVLIVHEHRLPHVLLLQLGTTFFKLPGGELSPGEDEVEGLKRLMTEILGRQDGVKQDWVIDDCIGNWWRPNFEPPQYPYIPAHITKPKEHKKLFLVQLQEKVLEDQQVKQTVREAWGQKTACTQGDLELDCHPFPHCIIRNFLSSESFVENLQRELLQLNFHEKSNDLYKFKQSDDLKKRTEPHIAGLRSALFGRFRSWLGEVLGVELEATVDISCAKYEYTDVLLCHDDELEGRRVAFILYLVPPWEDSDGGTLDLYTTDSNFQPESIVKSLVPSLNTLVLFEVSPVSFHQVSEVLTEDKCRLSLSGWFHGPSLERPPRHIDAPVPRSLHLPRDETLLMEWVNPMYMDISYQEQIQEEFEENSEIQLKDFLQEEKFREVREALRLSQIQWTKRGPPNKRCYEAASLDTLPQCLSECLELLRSEAFFLLLSNFTGLRLHYLSNTSREKEPSIPVCCGEVRRWAPGGYTLLHDAEAAQAEYALDLVLPFCGADWQSEFGGFTCYVANEEDEELLTVYPEDNSLALVYRDKETLKFVKHVNHKSLSESADSSTRRAFYDFSFVQLVVDFHQSERPVTPPQPMGGQDVCDASRMADKAGHRGQWTGCAVIFLQSLCPAVDLLSLYKDREQGKFIVFKVIKLTLTDSAGGLGGYEILKVHEADPFLGVEVKFEDAAACQQFLESYSSGAVRESLCQHAGRLLALTQEITVETQLKASTHILDLCLDKLELCLQHIHLSKPERLRDEEIERLEQQLQSQALGPVPQPVPIAQDEGPVPSNCFKFQNKVFEDRMLTAADVQSFSNGVGRHWKLVGRALGKSCRALKSPAIDNLAYEYEREGLYEQAYQLLSRFIQAEGRAAKLSQLVRALEDCKLTSLAENILDIQPRE</sequence>
<comment type="similarity">
    <text evidence="4">Belongs to the TPA1 family.</text>
</comment>
<dbReference type="Proteomes" id="UP001228049">
    <property type="component" value="Unassembled WGS sequence"/>
</dbReference>
<dbReference type="CDD" id="cd18871">
    <property type="entry name" value="NUDIX_Cfim25_Nudt21"/>
    <property type="match status" value="1"/>
</dbReference>
<feature type="compositionally biased region" description="Low complexity" evidence="22">
    <location>
        <begin position="482"/>
        <end position="501"/>
    </location>
</feature>
<evidence type="ECO:0000256" key="10">
    <source>
        <dbReference type="ARBA" id="ARBA00022664"/>
    </source>
</evidence>
<dbReference type="InterPro" id="IPR019601">
    <property type="entry name" value="Oxoglutarate/Fe-dep_Oase_C"/>
</dbReference>
<dbReference type="InterPro" id="IPR009095">
    <property type="entry name" value="TRADD_N"/>
</dbReference>
<dbReference type="InterPro" id="IPR000086">
    <property type="entry name" value="NUDIX_hydrolase_dom"/>
</dbReference>
<keyword evidence="14" id="KW-0223">Dioxygenase</keyword>
<dbReference type="GO" id="GO:0031543">
    <property type="term" value="F:peptidyl-proline dioxygenase activity"/>
    <property type="evidence" value="ECO:0007669"/>
    <property type="project" value="TreeGrafter"/>
</dbReference>
<evidence type="ECO:0000256" key="9">
    <source>
        <dbReference type="ARBA" id="ARBA00022490"/>
    </source>
</evidence>
<evidence type="ECO:0000259" key="25">
    <source>
        <dbReference type="PROSITE" id="PS51471"/>
    </source>
</evidence>
<evidence type="ECO:0000256" key="21">
    <source>
        <dbReference type="ARBA" id="ARBA00055047"/>
    </source>
</evidence>
<feature type="region of interest" description="Disordered" evidence="22">
    <location>
        <begin position="120"/>
        <end position="140"/>
    </location>
</feature>
<dbReference type="FunFam" id="2.60.120.620:FF:000010">
    <property type="entry name" value="Prolyl 3-hydroxylase OGFOD1 isoform 1"/>
    <property type="match status" value="1"/>
</dbReference>
<evidence type="ECO:0000256" key="19">
    <source>
        <dbReference type="ARBA" id="ARBA00031489"/>
    </source>
</evidence>
<feature type="compositionally biased region" description="Polar residues" evidence="22">
    <location>
        <begin position="367"/>
        <end position="380"/>
    </location>
</feature>
<feature type="region of interest" description="Disordered" evidence="22">
    <location>
        <begin position="152"/>
        <end position="231"/>
    </location>
</feature>
<evidence type="ECO:0000256" key="18">
    <source>
        <dbReference type="ARBA" id="ARBA00029938"/>
    </source>
</evidence>
<dbReference type="GO" id="GO:0005506">
    <property type="term" value="F:iron ion binding"/>
    <property type="evidence" value="ECO:0007669"/>
    <property type="project" value="InterPro"/>
</dbReference>
<evidence type="ECO:0000256" key="1">
    <source>
        <dbReference type="ARBA" id="ARBA00001961"/>
    </source>
</evidence>
<feature type="compositionally biased region" description="Polar residues" evidence="22">
    <location>
        <begin position="672"/>
        <end position="715"/>
    </location>
</feature>
<comment type="cofactor">
    <cofactor evidence="1">
        <name>L-ascorbate</name>
        <dbReference type="ChEBI" id="CHEBI:38290"/>
    </cofactor>
</comment>
<dbReference type="GO" id="GO:0007165">
    <property type="term" value="P:signal transduction"/>
    <property type="evidence" value="ECO:0007669"/>
    <property type="project" value="InterPro"/>
</dbReference>
<keyword evidence="27" id="KW-1185">Reference proteome</keyword>
<gene>
    <name evidence="26" type="ORF">KUDE01_010057</name>
</gene>
<keyword evidence="12" id="KW-0694">RNA-binding</keyword>
<dbReference type="PANTHER" id="PTHR12117:SF0">
    <property type="entry name" value="PROLYL 3-HYDROXYLASE OGFOD1"/>
    <property type="match status" value="1"/>
</dbReference>
<name>A0AAD9F722_DISEL</name>
<evidence type="ECO:0000256" key="20">
    <source>
        <dbReference type="ARBA" id="ARBA00047444"/>
    </source>
</evidence>
<evidence type="ECO:0000256" key="7">
    <source>
        <dbReference type="ARBA" id="ARBA00015474"/>
    </source>
</evidence>
<feature type="compositionally biased region" description="Polar residues" evidence="22">
    <location>
        <begin position="759"/>
        <end position="773"/>
    </location>
</feature>
<keyword evidence="15" id="KW-0560">Oxidoreductase</keyword>
<dbReference type="Gene3D" id="3.90.79.10">
    <property type="entry name" value="Nucleoside Triphosphate Pyrophosphohydrolase"/>
    <property type="match status" value="1"/>
</dbReference>
<dbReference type="GO" id="GO:0031124">
    <property type="term" value="P:mRNA 3'-end processing"/>
    <property type="evidence" value="ECO:0007669"/>
    <property type="project" value="InterPro"/>
</dbReference>
<dbReference type="GO" id="GO:0043123">
    <property type="term" value="P:positive regulation of canonical NF-kappaB signal transduction"/>
    <property type="evidence" value="ECO:0007669"/>
    <property type="project" value="InterPro"/>
</dbReference>
<dbReference type="GO" id="GO:0005849">
    <property type="term" value="C:mRNA cleavage factor complex"/>
    <property type="evidence" value="ECO:0007669"/>
    <property type="project" value="InterPro"/>
</dbReference>
<feature type="compositionally biased region" description="Low complexity" evidence="22">
    <location>
        <begin position="350"/>
        <end position="366"/>
    </location>
</feature>
<dbReference type="GO" id="GO:0060090">
    <property type="term" value="F:molecular adaptor activity"/>
    <property type="evidence" value="ECO:0007669"/>
    <property type="project" value="InterPro"/>
</dbReference>
<dbReference type="Gene3D" id="2.60.120.620">
    <property type="entry name" value="q2cbj1_9rhob like domain"/>
    <property type="match status" value="2"/>
</dbReference>
<dbReference type="GO" id="GO:0006449">
    <property type="term" value="P:regulation of translational termination"/>
    <property type="evidence" value="ECO:0007669"/>
    <property type="project" value="TreeGrafter"/>
</dbReference>
<dbReference type="SMART" id="SM00005">
    <property type="entry name" value="DEATH"/>
    <property type="match status" value="1"/>
</dbReference>
<evidence type="ECO:0000259" key="23">
    <source>
        <dbReference type="PROSITE" id="PS50017"/>
    </source>
</evidence>
<dbReference type="Pfam" id="PF10637">
    <property type="entry name" value="Ofd1_CTDD"/>
    <property type="match status" value="1"/>
</dbReference>
<evidence type="ECO:0000256" key="22">
    <source>
        <dbReference type="SAM" id="MobiDB-lite"/>
    </source>
</evidence>
<keyword evidence="10" id="KW-0507">mRNA processing</keyword>
<evidence type="ECO:0000256" key="2">
    <source>
        <dbReference type="ARBA" id="ARBA00004123"/>
    </source>
</evidence>
<comment type="function">
    <text evidence="21">Prolyl 3-hydroxylase that catalyzes 3-hydroxylation of 'Pro-62' of small ribosomal subunit uS12 (RPS23), thereby regulating protein translation termination efficiency. Involved in stress granule formation.</text>
</comment>
<dbReference type="PROSITE" id="PS51471">
    <property type="entry name" value="FE2OG_OXY"/>
    <property type="match status" value="1"/>
</dbReference>
<dbReference type="SUPFAM" id="SSF55044">
    <property type="entry name" value="TRADD, N-terminal domain"/>
    <property type="match status" value="1"/>
</dbReference>
<dbReference type="InterPro" id="IPR011029">
    <property type="entry name" value="DEATH-like_dom_sf"/>
</dbReference>
<dbReference type="InterPro" id="IPR036729">
    <property type="entry name" value="TRADD_N_sf"/>
</dbReference>
<comment type="caution">
    <text evidence="26">The sequence shown here is derived from an EMBL/GenBank/DDBJ whole genome shotgun (WGS) entry which is preliminary data.</text>
</comment>
<protein>
    <recommendedName>
        <fullName evidence="8">Prolyl 3-hydroxylase OGFOD1</fullName>
    </recommendedName>
    <alternativeName>
        <fullName evidence="19">2-oxoglutarate and iron-dependent oxygenase domain-containing protein 1</fullName>
    </alternativeName>
    <alternativeName>
        <fullName evidence="7">Tumor necrosis factor receptor type 1-associated DEATH domain protein</fullName>
    </alternativeName>
    <alternativeName>
        <fullName evidence="18">uS12 prolyl 3-hydroxylase</fullName>
    </alternativeName>
</protein>